<sequence length="227" mass="25937">MATDLIDNPRSGINLGRVKKWVDNTIGYILRDENAFSSLLKVTSHDYYTYTHSVNLSVLGLLFGKHLSLNPHDLNCLGIGMLLHDLGKIEIPLEILNKPGRLTKDEFETIKKHPETGIKLLEDEKIGEKPLKVVIQHHENYDGTGYPNGIGEKDIHLFGRISRIIDVYDAMTTKRPYADICRPFSALAEMHKTMADCFDKELLKEFIYFLGPIDPRKKQRNDVLLYT</sequence>
<dbReference type="Pfam" id="PF13487">
    <property type="entry name" value="HD_5"/>
    <property type="match status" value="1"/>
</dbReference>
<dbReference type="Proteomes" id="UP000094056">
    <property type="component" value="Unassembled WGS sequence"/>
</dbReference>
<protein>
    <recommendedName>
        <fullName evidence="1">HD-GYP domain-containing protein</fullName>
    </recommendedName>
</protein>
<organism evidence="2 3">
    <name type="scientific">Candidatus Scalindua rubra</name>
    <dbReference type="NCBI Taxonomy" id="1872076"/>
    <lineage>
        <taxon>Bacteria</taxon>
        <taxon>Pseudomonadati</taxon>
        <taxon>Planctomycetota</taxon>
        <taxon>Candidatus Brocadiia</taxon>
        <taxon>Candidatus Brocadiales</taxon>
        <taxon>Candidatus Scalinduaceae</taxon>
        <taxon>Candidatus Scalindua</taxon>
    </lineage>
</organism>
<evidence type="ECO:0000259" key="1">
    <source>
        <dbReference type="PROSITE" id="PS51832"/>
    </source>
</evidence>
<feature type="domain" description="HD-GYP" evidence="1">
    <location>
        <begin position="27"/>
        <end position="222"/>
    </location>
</feature>
<dbReference type="PANTHER" id="PTHR43155">
    <property type="entry name" value="CYCLIC DI-GMP PHOSPHODIESTERASE PA4108-RELATED"/>
    <property type="match status" value="1"/>
</dbReference>
<dbReference type="CDD" id="cd00077">
    <property type="entry name" value="HDc"/>
    <property type="match status" value="1"/>
</dbReference>
<evidence type="ECO:0000313" key="2">
    <source>
        <dbReference type="EMBL" id="ODS33081.1"/>
    </source>
</evidence>
<gene>
    <name evidence="2" type="ORF">SCARUB_01780</name>
</gene>
<dbReference type="InterPro" id="IPR037522">
    <property type="entry name" value="HD_GYP_dom"/>
</dbReference>
<dbReference type="PROSITE" id="PS51832">
    <property type="entry name" value="HD_GYP"/>
    <property type="match status" value="1"/>
</dbReference>
<evidence type="ECO:0000313" key="3">
    <source>
        <dbReference type="Proteomes" id="UP000094056"/>
    </source>
</evidence>
<dbReference type="SMART" id="SM00471">
    <property type="entry name" value="HDc"/>
    <property type="match status" value="1"/>
</dbReference>
<dbReference type="AlphaFoldDB" id="A0A1E3XBR5"/>
<accession>A0A1E3XBR5</accession>
<name>A0A1E3XBR5_9BACT</name>
<dbReference type="InterPro" id="IPR003607">
    <property type="entry name" value="HD/PDEase_dom"/>
</dbReference>
<reference evidence="2 3" key="1">
    <citation type="submission" date="2016-07" db="EMBL/GenBank/DDBJ databases">
        <title>Draft genome of Scalindua rubra, obtained from a brine-seawater interface in the Red Sea, sheds light on salt adaptation in anammox bacteria.</title>
        <authorList>
            <person name="Speth D.R."/>
            <person name="Lagkouvardos I."/>
            <person name="Wang Y."/>
            <person name="Qian P.-Y."/>
            <person name="Dutilh B.E."/>
            <person name="Jetten M.S."/>
        </authorList>
    </citation>
    <scope>NUCLEOTIDE SEQUENCE [LARGE SCALE GENOMIC DNA]</scope>
    <source>
        <strain evidence="2">BSI-1</strain>
    </source>
</reference>
<dbReference type="PANTHER" id="PTHR43155:SF2">
    <property type="entry name" value="CYCLIC DI-GMP PHOSPHODIESTERASE PA4108"/>
    <property type="match status" value="1"/>
</dbReference>
<dbReference type="Gene3D" id="1.10.3210.10">
    <property type="entry name" value="Hypothetical protein af1432"/>
    <property type="match status" value="1"/>
</dbReference>
<dbReference type="SUPFAM" id="SSF109604">
    <property type="entry name" value="HD-domain/PDEase-like"/>
    <property type="match status" value="1"/>
</dbReference>
<proteinExistence type="predicted"/>
<dbReference type="EMBL" id="MAYW01000038">
    <property type="protein sequence ID" value="ODS33081.1"/>
    <property type="molecule type" value="Genomic_DNA"/>
</dbReference>
<comment type="caution">
    <text evidence="2">The sequence shown here is derived from an EMBL/GenBank/DDBJ whole genome shotgun (WGS) entry which is preliminary data.</text>
</comment>